<dbReference type="InterPro" id="IPR022229">
    <property type="entry name" value="TPPII_Ig-like-2"/>
</dbReference>
<evidence type="ECO:0000256" key="10">
    <source>
        <dbReference type="PROSITE-ProRule" id="PRU01240"/>
    </source>
</evidence>
<dbReference type="InterPro" id="IPR048383">
    <property type="entry name" value="TPPII_Ig-like-1"/>
</dbReference>
<evidence type="ECO:0000256" key="4">
    <source>
        <dbReference type="ARBA" id="ARBA00020244"/>
    </source>
</evidence>
<feature type="active site" description="Charge relay system" evidence="10">
    <location>
        <position position="267"/>
    </location>
</feature>
<keyword evidence="5" id="KW-0031">Aminopeptidase</keyword>
<feature type="domain" description="Tripeptidyl-peptidase II galactose-binding" evidence="15">
    <location>
        <begin position="665"/>
        <end position="753"/>
    </location>
</feature>
<dbReference type="Gene3D" id="3.40.50.200">
    <property type="entry name" value="Peptidase S8/S53 domain"/>
    <property type="match status" value="2"/>
</dbReference>
<dbReference type="GO" id="GO:0005829">
    <property type="term" value="C:cytosol"/>
    <property type="evidence" value="ECO:0007669"/>
    <property type="project" value="TreeGrafter"/>
</dbReference>
<reference evidence="17 18" key="2">
    <citation type="journal article" date="2018" name="Elife">
        <title>Firefly genomes illuminate parallel origins of bioluminescence in beetles.</title>
        <authorList>
            <person name="Fallon T.R."/>
            <person name="Lower S.E."/>
            <person name="Chang C.H."/>
            <person name="Bessho-Uehara M."/>
            <person name="Martin G.J."/>
            <person name="Bewick A.J."/>
            <person name="Behringer M."/>
            <person name="Debat H.J."/>
            <person name="Wong I."/>
            <person name="Day J.C."/>
            <person name="Suvorov A."/>
            <person name="Silva C.J."/>
            <person name="Stanger-Hall K.F."/>
            <person name="Hall D.W."/>
            <person name="Schmitz R.J."/>
            <person name="Nelson D.R."/>
            <person name="Lewis S.M."/>
            <person name="Shigenobu S."/>
            <person name="Bybee S.M."/>
            <person name="Larracuente A.M."/>
            <person name="Oba Y."/>
            <person name="Weng J.K."/>
        </authorList>
    </citation>
    <scope>NUCLEOTIDE SEQUENCE [LARGE SCALE GENOMIC DNA]</scope>
    <source>
        <strain evidence="17">1611_PpyrPB1</strain>
        <tissue evidence="17">Whole body</tissue>
    </source>
</reference>
<dbReference type="GO" id="GO:0004252">
    <property type="term" value="F:serine-type endopeptidase activity"/>
    <property type="evidence" value="ECO:0007669"/>
    <property type="project" value="UniProtKB-UniRule"/>
</dbReference>
<dbReference type="EMBL" id="VVIM01000006">
    <property type="protein sequence ID" value="KAB0798359.1"/>
    <property type="molecule type" value="Genomic_DNA"/>
</dbReference>
<dbReference type="Pfam" id="PF21316">
    <property type="entry name" value="TPPII_GBD"/>
    <property type="match status" value="1"/>
</dbReference>
<evidence type="ECO:0000259" key="12">
    <source>
        <dbReference type="Pfam" id="PF12580"/>
    </source>
</evidence>
<feature type="domain" description="Tripeptidyl peptidase II second Ig-like" evidence="12">
    <location>
        <begin position="788"/>
        <end position="972"/>
    </location>
</feature>
<dbReference type="GO" id="GO:0004177">
    <property type="term" value="F:aminopeptidase activity"/>
    <property type="evidence" value="ECO:0007669"/>
    <property type="project" value="UniProtKB-KW"/>
</dbReference>
<evidence type="ECO:0000259" key="11">
    <source>
        <dbReference type="Pfam" id="PF00082"/>
    </source>
</evidence>
<dbReference type="FunFam" id="3.40.50.200:FF:000003">
    <property type="entry name" value="Tripeptidyl peptidase 2"/>
    <property type="match status" value="1"/>
</dbReference>
<evidence type="ECO:0000256" key="3">
    <source>
        <dbReference type="ARBA" id="ARBA00012462"/>
    </source>
</evidence>
<comment type="catalytic activity">
    <reaction evidence="1">
        <text>Release of an N-terminal tripeptide from a polypeptide.</text>
        <dbReference type="EC" id="3.4.14.10"/>
    </reaction>
</comment>
<dbReference type="InterPro" id="IPR022232">
    <property type="entry name" value="TPPII_C_art"/>
</dbReference>
<dbReference type="Pfam" id="PF21223">
    <property type="entry name" value="TPPII_Ig-like-1"/>
    <property type="match status" value="1"/>
</dbReference>
<dbReference type="GO" id="GO:0008240">
    <property type="term" value="F:tripeptidyl-peptidase activity"/>
    <property type="evidence" value="ECO:0007669"/>
    <property type="project" value="UniProtKB-EC"/>
</dbReference>
<gene>
    <name evidence="17" type="ORF">PPYR_09352</name>
</gene>
<dbReference type="Pfam" id="PF12580">
    <property type="entry name" value="TPPII"/>
    <property type="match status" value="1"/>
</dbReference>
<keyword evidence="6 10" id="KW-0645">Protease</keyword>
<reference evidence="17" key="3">
    <citation type="submission" date="2019-08" db="EMBL/GenBank/DDBJ databases">
        <authorList>
            <consortium name="Photinus pyralis genome working group"/>
            <person name="Fallon T.R."/>
            <person name="Sander Lower S.E."/>
            <person name="Weng J.-K."/>
        </authorList>
    </citation>
    <scope>NUCLEOTIDE SEQUENCE</scope>
    <source>
        <strain evidence="17">1611_PpyrPB1</strain>
        <tissue evidence="17">Whole body</tissue>
    </source>
</reference>
<reference evidence="16" key="1">
    <citation type="journal article" date="2016" name="Sci. Rep.">
        <title>Molecular characterization of firefly nuptial gifts: a multi-omics approach sheds light on postcopulatory sexual selection.</title>
        <authorList>
            <person name="Al-Wathiqui N."/>
            <person name="Fallon T.R."/>
            <person name="South A."/>
            <person name="Weng J.K."/>
            <person name="Lewis S.M."/>
        </authorList>
    </citation>
    <scope>NUCLEOTIDE SEQUENCE</scope>
</reference>
<name>A0A1Y1KXA2_PHOPY</name>
<evidence type="ECO:0000256" key="7">
    <source>
        <dbReference type="ARBA" id="ARBA00022801"/>
    </source>
</evidence>
<evidence type="ECO:0000256" key="9">
    <source>
        <dbReference type="ARBA" id="ARBA00032232"/>
    </source>
</evidence>
<dbReference type="Gene3D" id="2.60.40.3170">
    <property type="match status" value="1"/>
</dbReference>
<dbReference type="AlphaFoldDB" id="A0A1Y1KXA2"/>
<feature type="domain" description="Peptidase S8/S53" evidence="11">
    <location>
        <begin position="35"/>
        <end position="508"/>
    </location>
</feature>
<evidence type="ECO:0000256" key="6">
    <source>
        <dbReference type="ARBA" id="ARBA00022670"/>
    </source>
</evidence>
<feature type="domain" description="Tripeptidyl peptidase II C-terminal" evidence="13">
    <location>
        <begin position="1012"/>
        <end position="1081"/>
    </location>
</feature>
<evidence type="ECO:0000259" key="14">
    <source>
        <dbReference type="Pfam" id="PF21223"/>
    </source>
</evidence>
<dbReference type="PROSITE" id="PS51892">
    <property type="entry name" value="SUBTILASE"/>
    <property type="match status" value="1"/>
</dbReference>
<dbReference type="EC" id="3.4.14.10" evidence="3"/>
<evidence type="ECO:0000256" key="2">
    <source>
        <dbReference type="ARBA" id="ARBA00011073"/>
    </source>
</evidence>
<dbReference type="InterPro" id="IPR046939">
    <property type="entry name" value="TPPII_C_sf"/>
</dbReference>
<dbReference type="PANTHER" id="PTHR43806">
    <property type="entry name" value="PEPTIDASE S8"/>
    <property type="match status" value="1"/>
</dbReference>
<dbReference type="GO" id="GO:0006508">
    <property type="term" value="P:proteolysis"/>
    <property type="evidence" value="ECO:0007669"/>
    <property type="project" value="UniProtKB-KW"/>
</dbReference>
<feature type="domain" description="Tripeptidyl-peptidase II first Ig-like" evidence="14">
    <location>
        <begin position="530"/>
        <end position="646"/>
    </location>
</feature>
<evidence type="ECO:0000313" key="18">
    <source>
        <dbReference type="Proteomes" id="UP000327044"/>
    </source>
</evidence>
<dbReference type="InterPro" id="IPR015500">
    <property type="entry name" value="Peptidase_S8_subtilisin-rel"/>
</dbReference>
<proteinExistence type="inferred from homology"/>
<keyword evidence="18" id="KW-1185">Reference proteome</keyword>
<evidence type="ECO:0000256" key="1">
    <source>
        <dbReference type="ARBA" id="ARBA00001910"/>
    </source>
</evidence>
<evidence type="ECO:0000313" key="17">
    <source>
        <dbReference type="EMBL" id="KAB0798359.1"/>
    </source>
</evidence>
<evidence type="ECO:0000256" key="8">
    <source>
        <dbReference type="ARBA" id="ARBA00022825"/>
    </source>
</evidence>
<protein>
    <recommendedName>
        <fullName evidence="4">Tripeptidyl-peptidase 2</fullName>
        <ecNumber evidence="3">3.4.14.10</ecNumber>
    </recommendedName>
    <alternativeName>
        <fullName evidence="9">Tripeptidyl aminopeptidase</fullName>
    </alternativeName>
</protein>
<keyword evidence="8 10" id="KW-0720">Serine protease</keyword>
<evidence type="ECO:0000313" key="16">
    <source>
        <dbReference type="EMBL" id="JAV65982.1"/>
    </source>
</evidence>
<dbReference type="EMBL" id="GEZM01071176">
    <property type="protein sequence ID" value="JAV65982.1"/>
    <property type="molecule type" value="Transcribed_RNA"/>
</dbReference>
<dbReference type="InterPro" id="IPR034051">
    <property type="entry name" value="TPP_II_domain"/>
</dbReference>
<dbReference type="InterPro" id="IPR048384">
    <property type="entry name" value="TPPII_GBD"/>
</dbReference>
<dbReference type="CDD" id="cd04857">
    <property type="entry name" value="Peptidases_S8_Tripeptidyl_Aminopeptidase_II"/>
    <property type="match status" value="1"/>
</dbReference>
<accession>A0A1Y1KXA2</accession>
<dbReference type="InterPro" id="IPR023828">
    <property type="entry name" value="Peptidase_S8_Ser-AS"/>
</dbReference>
<dbReference type="Gene3D" id="6.10.250.3080">
    <property type="match status" value="1"/>
</dbReference>
<dbReference type="InParanoid" id="A0A1Y1KXA2"/>
<dbReference type="FunCoup" id="A0A1Y1KXA2">
    <property type="interactions" value="2071"/>
</dbReference>
<dbReference type="Pfam" id="PF12583">
    <property type="entry name" value="TPPII_C"/>
    <property type="match status" value="1"/>
</dbReference>
<feature type="active site" description="Charge relay system" evidence="10">
    <location>
        <position position="457"/>
    </location>
</feature>
<dbReference type="InterPro" id="IPR022398">
    <property type="entry name" value="Peptidase_S8_His-AS"/>
</dbReference>
<dbReference type="InterPro" id="IPR000209">
    <property type="entry name" value="Peptidase_S8/S53_dom"/>
</dbReference>
<evidence type="ECO:0000259" key="13">
    <source>
        <dbReference type="Pfam" id="PF12583"/>
    </source>
</evidence>
<comment type="similarity">
    <text evidence="2 10">Belongs to the peptidase S8 family.</text>
</comment>
<sequence>MADNSIDTEFPVWGLLPKKETGVVTFLNKYPEYDGRGIVIAIFDSGVDPGAPGLQMTSDGKVKVIERFDCSGCGDVTTTTIVQPKDGYLTGLTGRKLKIPENWSNPTNKYRLGVKSAFDLYPKRLQERMQEERKEKLWDDPHKLSCAEANRALTKFESLHSGKQNLTEEEKLDKEDLEARIEVLTNYEKKYSDVGPVYDCVLFHDGTKWVACVDTTEKGELNQCPLLGEYSITKEFHPLTKADQLNFSINVHNEGSVLELVGLCSSHGTHVASIASAYFPDSPEKNGVAPGAQIVSLTIGDGRLGSMETGTALVRAMIKVIELQKTTPVHVINMSYGEHAHWSNTGRIGELMSEVVNKYGVTWVASAGNHGPALSTVGTPPDISQETIIGVGAYVSPEMMVAEYSMWQKLLGMAYTWSSRGPTIDGGFGVSVCAPGGAITSVPNFTLRNSQLMNGTSMASPHVAGIVALLISGLQQRDLAYSPYSIKRALENCASYLDNVEPFAQGTGLVQVDKSMEFLINYSKVQECDVRFHITCGSGNTKGVYIRSKGERKNHECSINIEPFFKDIESIKVECKLNFNLRLVLICKASYVSYPSHLDMSNMARTISIKVDTSGLQYGIHSTSIDAFDVNCVAKGPVFRIPITIIQAEQVPAPNYTVHFDNVTFKPNTIKRHFYVVPELATWGVIRLRCRNEEQTGRFVLHCMQLLPKQSCKSLEINKNLTVMPNTDTVQSFQVRGGNVLEIVVAKYWANLGDTSINYLISFHGIKPSQPSISMFASEGIHSLQVSSLQGEEILPCITLKNSVQILRPTDAKINALTARDIIPKGRQIYELILSYSFHLNKATDVTPNYAILSDVLYESEFESQFWLLYDSNKQMMGCGDSYPSKYSIKLEKGDYTIKLQVRHERRDYLDKLTDTSILLNQKLPSTIALDVYSSHAQAIVGDKKAAFGHTLHSSTVPLYISALTTDKFSSKTNNFAHFLIGTVTYAKDELGKKVDTYPIKYILSENSKKASKSPDKDKSKTDEYKEALRDLEVAWLAKLDASSTAEALYNQLCSQYPDHLQVHISYLQNIIPSDPKHVLPAFEEKEIQSYNRDDLEKIMNIAKKVIANVNQESLLIYFGIKNDPRQDASKIKSNMEKQKNILVESLCHKGIAMCHIYQMSQLSTDEGSKEYNKVSLEEISDTWKALLHFADPNDKSSASIVLTFAMWHATIYKHHGRLLKLLQKYQEEKNSRETEEKLIEICSIIGWNHIVRYMTSMLPSKYPTDYRSF</sequence>
<dbReference type="Proteomes" id="UP000327044">
    <property type="component" value="Unassembled WGS sequence"/>
</dbReference>
<dbReference type="PROSITE" id="PS00137">
    <property type="entry name" value="SUBTILASE_HIS"/>
    <property type="match status" value="1"/>
</dbReference>
<evidence type="ECO:0000259" key="15">
    <source>
        <dbReference type="Pfam" id="PF21316"/>
    </source>
</evidence>
<feature type="active site" description="Charge relay system" evidence="10">
    <location>
        <position position="44"/>
    </location>
</feature>
<dbReference type="SUPFAM" id="SSF52743">
    <property type="entry name" value="Subtilisin-like"/>
    <property type="match status" value="1"/>
</dbReference>
<dbReference type="InterPro" id="IPR050131">
    <property type="entry name" value="Peptidase_S8_subtilisin-like"/>
</dbReference>
<dbReference type="PROSITE" id="PS00138">
    <property type="entry name" value="SUBTILASE_SER"/>
    <property type="match status" value="1"/>
</dbReference>
<dbReference type="PANTHER" id="PTHR43806:SF14">
    <property type="entry name" value="TRIPEPTIDYL-PEPTIDASE 2"/>
    <property type="match status" value="1"/>
</dbReference>
<dbReference type="InterPro" id="IPR046940">
    <property type="entry name" value="TPPII_Ig-like_sf"/>
</dbReference>
<dbReference type="Gene3D" id="1.25.40.710">
    <property type="match status" value="1"/>
</dbReference>
<dbReference type="Pfam" id="PF00082">
    <property type="entry name" value="Peptidase_S8"/>
    <property type="match status" value="1"/>
</dbReference>
<evidence type="ECO:0000256" key="5">
    <source>
        <dbReference type="ARBA" id="ARBA00022438"/>
    </source>
</evidence>
<organism evidence="16">
    <name type="scientific">Photinus pyralis</name>
    <name type="common">Common eastern firefly</name>
    <name type="synonym">Lampyris pyralis</name>
    <dbReference type="NCBI Taxonomy" id="7054"/>
    <lineage>
        <taxon>Eukaryota</taxon>
        <taxon>Metazoa</taxon>
        <taxon>Ecdysozoa</taxon>
        <taxon>Arthropoda</taxon>
        <taxon>Hexapoda</taxon>
        <taxon>Insecta</taxon>
        <taxon>Pterygota</taxon>
        <taxon>Neoptera</taxon>
        <taxon>Endopterygota</taxon>
        <taxon>Coleoptera</taxon>
        <taxon>Polyphaga</taxon>
        <taxon>Elateriformia</taxon>
        <taxon>Elateroidea</taxon>
        <taxon>Lampyridae</taxon>
        <taxon>Lampyrinae</taxon>
        <taxon>Photinus</taxon>
    </lineage>
</organism>
<keyword evidence="7 10" id="KW-0378">Hydrolase</keyword>
<dbReference type="InterPro" id="IPR036852">
    <property type="entry name" value="Peptidase_S8/S53_dom_sf"/>
</dbReference>
<dbReference type="PRINTS" id="PR00723">
    <property type="entry name" value="SUBTILISIN"/>
</dbReference>